<dbReference type="Gene3D" id="1.10.4040.10">
    <property type="entry name" value="Penicillinase repressor domain"/>
    <property type="match status" value="1"/>
</dbReference>
<dbReference type="PIRSF" id="PIRSF019455">
    <property type="entry name" value="CopR_AtkY"/>
    <property type="match status" value="1"/>
</dbReference>
<dbReference type="GO" id="GO:0045892">
    <property type="term" value="P:negative regulation of DNA-templated transcription"/>
    <property type="evidence" value="ECO:0007669"/>
    <property type="project" value="InterPro"/>
</dbReference>
<evidence type="ECO:0000256" key="2">
    <source>
        <dbReference type="ARBA" id="ARBA00023015"/>
    </source>
</evidence>
<keyword evidence="4" id="KW-0804">Transcription</keyword>
<dbReference type="AlphaFoldDB" id="A0A9D1G140"/>
<keyword evidence="2" id="KW-0805">Transcription regulation</keyword>
<proteinExistence type="inferred from homology"/>
<dbReference type="GO" id="GO:0003677">
    <property type="term" value="F:DNA binding"/>
    <property type="evidence" value="ECO:0007669"/>
    <property type="project" value="UniProtKB-KW"/>
</dbReference>
<evidence type="ECO:0000256" key="3">
    <source>
        <dbReference type="ARBA" id="ARBA00023125"/>
    </source>
</evidence>
<dbReference type="InterPro" id="IPR005650">
    <property type="entry name" value="BlaI_family"/>
</dbReference>
<evidence type="ECO:0000313" key="5">
    <source>
        <dbReference type="EMBL" id="HIS92843.1"/>
    </source>
</evidence>
<dbReference type="SUPFAM" id="SSF46785">
    <property type="entry name" value="Winged helix' DNA-binding domain"/>
    <property type="match status" value="1"/>
</dbReference>
<name>A0A9D1G140_9FIRM</name>
<dbReference type="InterPro" id="IPR036388">
    <property type="entry name" value="WH-like_DNA-bd_sf"/>
</dbReference>
<dbReference type="Gene3D" id="1.10.10.10">
    <property type="entry name" value="Winged helix-like DNA-binding domain superfamily/Winged helix DNA-binding domain"/>
    <property type="match status" value="1"/>
</dbReference>
<evidence type="ECO:0000256" key="1">
    <source>
        <dbReference type="ARBA" id="ARBA00011046"/>
    </source>
</evidence>
<dbReference type="EMBL" id="DVJN01000152">
    <property type="protein sequence ID" value="HIS92843.1"/>
    <property type="molecule type" value="Genomic_DNA"/>
</dbReference>
<evidence type="ECO:0000256" key="4">
    <source>
        <dbReference type="ARBA" id="ARBA00023163"/>
    </source>
</evidence>
<reference evidence="5" key="2">
    <citation type="journal article" date="2021" name="PeerJ">
        <title>Extensive microbial diversity within the chicken gut microbiome revealed by metagenomics and culture.</title>
        <authorList>
            <person name="Gilroy R."/>
            <person name="Ravi A."/>
            <person name="Getino M."/>
            <person name="Pursley I."/>
            <person name="Horton D.L."/>
            <person name="Alikhan N.F."/>
            <person name="Baker D."/>
            <person name="Gharbi K."/>
            <person name="Hall N."/>
            <person name="Watson M."/>
            <person name="Adriaenssens E.M."/>
            <person name="Foster-Nyarko E."/>
            <person name="Jarju S."/>
            <person name="Secka A."/>
            <person name="Antonio M."/>
            <person name="Oren A."/>
            <person name="Chaudhuri R.R."/>
            <person name="La Ragione R."/>
            <person name="Hildebrand F."/>
            <person name="Pallen M.J."/>
        </authorList>
    </citation>
    <scope>NUCLEOTIDE SEQUENCE</scope>
    <source>
        <strain evidence="5">13766</strain>
    </source>
</reference>
<dbReference type="Proteomes" id="UP000824140">
    <property type="component" value="Unassembled WGS sequence"/>
</dbReference>
<accession>A0A9D1G140</accession>
<comment type="caution">
    <text evidence="5">The sequence shown here is derived from an EMBL/GenBank/DDBJ whole genome shotgun (WGS) entry which is preliminary data.</text>
</comment>
<gene>
    <name evidence="5" type="ORF">IAA84_07520</name>
</gene>
<reference evidence="5" key="1">
    <citation type="submission" date="2020-10" db="EMBL/GenBank/DDBJ databases">
        <authorList>
            <person name="Gilroy R."/>
        </authorList>
    </citation>
    <scope>NUCLEOTIDE SEQUENCE</scope>
    <source>
        <strain evidence="5">13766</strain>
    </source>
</reference>
<dbReference type="Pfam" id="PF03965">
    <property type="entry name" value="Penicillinase_R"/>
    <property type="match status" value="1"/>
</dbReference>
<organism evidence="5 6">
    <name type="scientific">Candidatus Alectryocaccomicrobium excrementavium</name>
    <dbReference type="NCBI Taxonomy" id="2840668"/>
    <lineage>
        <taxon>Bacteria</taxon>
        <taxon>Bacillati</taxon>
        <taxon>Bacillota</taxon>
        <taxon>Clostridia</taxon>
        <taxon>Candidatus Alectryocaccomicrobium</taxon>
    </lineage>
</organism>
<dbReference type="InterPro" id="IPR036390">
    <property type="entry name" value="WH_DNA-bd_sf"/>
</dbReference>
<protein>
    <submittedName>
        <fullName evidence="5">BlaI/MecI/CopY family transcriptional regulator</fullName>
    </submittedName>
</protein>
<keyword evidence="3" id="KW-0238">DNA-binding</keyword>
<evidence type="ECO:0000313" key="6">
    <source>
        <dbReference type="Proteomes" id="UP000824140"/>
    </source>
</evidence>
<sequence>MKSQLSISESEWQVMKILWSHAPQTLPEILHQLRQTAWSKTTIQTYLARLVKKGALRTERQGKGYLYYPAISESDCRMAESRSFLSRVYDGSLSQMVMGFVKSGDLSPEELRELKNLIAQQEEIHADTRQDL</sequence>
<comment type="similarity">
    <text evidence="1">Belongs to the BlaI transcriptional regulatory family.</text>
</comment>